<keyword evidence="2" id="KW-1185">Reference proteome</keyword>
<comment type="caution">
    <text evidence="1">The sequence shown here is derived from an EMBL/GenBank/DDBJ whole genome shotgun (WGS) entry which is preliminary data.</text>
</comment>
<organism evidence="1 2">
    <name type="scientific">Prorocentrum cordatum</name>
    <dbReference type="NCBI Taxonomy" id="2364126"/>
    <lineage>
        <taxon>Eukaryota</taxon>
        <taxon>Sar</taxon>
        <taxon>Alveolata</taxon>
        <taxon>Dinophyceae</taxon>
        <taxon>Prorocentrales</taxon>
        <taxon>Prorocentraceae</taxon>
        <taxon>Prorocentrum</taxon>
    </lineage>
</organism>
<proteinExistence type="predicted"/>
<accession>A0ABN9SVU2</accession>
<sequence>MSVVNFIHKTGYADGQCTVGLDYVDKSKLKQLGDDTFWRMREILASQVGQISASKAEALETKLGISYNEHGMLCDPRLRSVLRPVSNYIRDWQRTLVSHGVAGLQIAALTSCLKRSNIDMYEIAAYARLYIHPKLTASPPKPEWFPENFIANGHAKLFASDVLGRCPLLLAFLRDRCSGRVPADHVRCFELLTFMLGLLSGEDDMTGALHATLSGAIAEHAFDEQYISTSKRRKLDIAGIQMDTSTAAALKCGGVKRDDYVVIRTGGALRLGRVVLFYAMGDFITIHVREATALDPGTWTIWEESATPDVFLDPTSIVKPVVYMRIPPSTVKIIVPYYHGRGA</sequence>
<dbReference type="EMBL" id="CAUYUJ010013514">
    <property type="protein sequence ID" value="CAK0836363.1"/>
    <property type="molecule type" value="Genomic_DNA"/>
</dbReference>
<gene>
    <name evidence="1" type="ORF">PCOR1329_LOCUS32865</name>
</gene>
<name>A0ABN9SVU2_9DINO</name>
<reference evidence="1" key="1">
    <citation type="submission" date="2023-10" db="EMBL/GenBank/DDBJ databases">
        <authorList>
            <person name="Chen Y."/>
            <person name="Shah S."/>
            <person name="Dougan E. K."/>
            <person name="Thang M."/>
            <person name="Chan C."/>
        </authorList>
    </citation>
    <scope>NUCLEOTIDE SEQUENCE [LARGE SCALE GENOMIC DNA]</scope>
</reference>
<protein>
    <recommendedName>
        <fullName evidence="3">RNA-dependent RNA polymerase</fullName>
    </recommendedName>
</protein>
<evidence type="ECO:0000313" key="2">
    <source>
        <dbReference type="Proteomes" id="UP001189429"/>
    </source>
</evidence>
<evidence type="ECO:0000313" key="1">
    <source>
        <dbReference type="EMBL" id="CAK0836363.1"/>
    </source>
</evidence>
<evidence type="ECO:0008006" key="3">
    <source>
        <dbReference type="Google" id="ProtNLM"/>
    </source>
</evidence>
<dbReference type="Proteomes" id="UP001189429">
    <property type="component" value="Unassembled WGS sequence"/>
</dbReference>